<dbReference type="Gene3D" id="1.10.10.10">
    <property type="entry name" value="Winged helix-like DNA-binding domain superfamily/Winged helix DNA-binding domain"/>
    <property type="match status" value="1"/>
</dbReference>
<dbReference type="Gene3D" id="3.40.190.10">
    <property type="entry name" value="Periplasmic binding protein-like II"/>
    <property type="match status" value="2"/>
</dbReference>
<feature type="domain" description="HTH lysR-type" evidence="5">
    <location>
        <begin position="6"/>
        <end position="63"/>
    </location>
</feature>
<dbReference type="EMBL" id="JAUOTP010000005">
    <property type="protein sequence ID" value="MDO6415330.1"/>
    <property type="molecule type" value="Genomic_DNA"/>
</dbReference>
<dbReference type="Pfam" id="PF00126">
    <property type="entry name" value="HTH_1"/>
    <property type="match status" value="1"/>
</dbReference>
<evidence type="ECO:0000256" key="1">
    <source>
        <dbReference type="ARBA" id="ARBA00009437"/>
    </source>
</evidence>
<dbReference type="PROSITE" id="PS50931">
    <property type="entry name" value="HTH_LYSR"/>
    <property type="match status" value="1"/>
</dbReference>
<dbReference type="InterPro" id="IPR050389">
    <property type="entry name" value="LysR-type_TF"/>
</dbReference>
<comment type="similarity">
    <text evidence="1">Belongs to the LysR transcriptional regulatory family.</text>
</comment>
<dbReference type="PANTHER" id="PTHR30118">
    <property type="entry name" value="HTH-TYPE TRANSCRIPTIONAL REGULATOR LEUO-RELATED"/>
    <property type="match status" value="1"/>
</dbReference>
<dbReference type="RefSeq" id="WP_303543264.1">
    <property type="nucleotide sequence ID" value="NZ_JAUOTP010000005.1"/>
</dbReference>
<dbReference type="InterPro" id="IPR000847">
    <property type="entry name" value="LysR_HTH_N"/>
</dbReference>
<reference evidence="6" key="1">
    <citation type="submission" date="2023-07" db="EMBL/GenBank/DDBJ databases">
        <authorList>
            <person name="Kim M."/>
        </authorList>
    </citation>
    <scope>NUCLEOTIDE SEQUENCE</scope>
    <source>
        <strain evidence="6">BIUV-7</strain>
    </source>
</reference>
<keyword evidence="3" id="KW-0238">DNA-binding</keyword>
<evidence type="ECO:0000256" key="3">
    <source>
        <dbReference type="ARBA" id="ARBA00023125"/>
    </source>
</evidence>
<protein>
    <submittedName>
        <fullName evidence="6">LysR family transcriptional regulator</fullName>
    </submittedName>
</protein>
<proteinExistence type="inferred from homology"/>
<keyword evidence="2" id="KW-0805">Transcription regulation</keyword>
<keyword evidence="4" id="KW-0804">Transcription</keyword>
<evidence type="ECO:0000256" key="2">
    <source>
        <dbReference type="ARBA" id="ARBA00023015"/>
    </source>
</evidence>
<dbReference type="SUPFAM" id="SSF53850">
    <property type="entry name" value="Periplasmic binding protein-like II"/>
    <property type="match status" value="1"/>
</dbReference>
<gene>
    <name evidence="6" type="ORF">Q4F19_13130</name>
</gene>
<sequence>MRYKGLDLNLLLALDVLLEVRNVSRAADRLGLSQSAMSAALARLRYYFDDELLVVEGRRMHPTPYAEQLASHVRECLVATDTLLATSRAFDPATAERTFRIIGSDYVIASVLVGVARRLADIAPGIRLEFILPEETAAGRLDRGELDLMISPPEFLLPSHPMEELYVETHVIAGWRDNPIFQKPLTEKGVFSAGHVAVSLGTHRTTTFGDRQIELLKYDRRIEAVVSSFMMVPWMLVGTDRLAVMHRRLAVMMADHVAITHAALPFAFPDMHEMAQYHRTRVTDIGLQWLISQIREAAAR</sequence>
<dbReference type="SUPFAM" id="SSF46785">
    <property type="entry name" value="Winged helix' DNA-binding domain"/>
    <property type="match status" value="1"/>
</dbReference>
<comment type="caution">
    <text evidence="6">The sequence shown here is derived from an EMBL/GenBank/DDBJ whole genome shotgun (WGS) entry which is preliminary data.</text>
</comment>
<evidence type="ECO:0000259" key="5">
    <source>
        <dbReference type="PROSITE" id="PS50931"/>
    </source>
</evidence>
<accession>A0ABT8YAJ3</accession>
<evidence type="ECO:0000313" key="6">
    <source>
        <dbReference type="EMBL" id="MDO6415330.1"/>
    </source>
</evidence>
<organism evidence="6 7">
    <name type="scientific">Sphingomonas natans</name>
    <dbReference type="NCBI Taxonomy" id="3063330"/>
    <lineage>
        <taxon>Bacteria</taxon>
        <taxon>Pseudomonadati</taxon>
        <taxon>Pseudomonadota</taxon>
        <taxon>Alphaproteobacteria</taxon>
        <taxon>Sphingomonadales</taxon>
        <taxon>Sphingomonadaceae</taxon>
        <taxon>Sphingomonas</taxon>
    </lineage>
</organism>
<dbReference type="InterPro" id="IPR036388">
    <property type="entry name" value="WH-like_DNA-bd_sf"/>
</dbReference>
<name>A0ABT8YAJ3_9SPHN</name>
<evidence type="ECO:0000313" key="7">
    <source>
        <dbReference type="Proteomes" id="UP001169764"/>
    </source>
</evidence>
<evidence type="ECO:0000256" key="4">
    <source>
        <dbReference type="ARBA" id="ARBA00023163"/>
    </source>
</evidence>
<dbReference type="InterPro" id="IPR036390">
    <property type="entry name" value="WH_DNA-bd_sf"/>
</dbReference>
<dbReference type="PANTHER" id="PTHR30118:SF6">
    <property type="entry name" value="HTH-TYPE TRANSCRIPTIONAL REGULATOR LEUO"/>
    <property type="match status" value="1"/>
</dbReference>
<keyword evidence="7" id="KW-1185">Reference proteome</keyword>
<dbReference type="Proteomes" id="UP001169764">
    <property type="component" value="Unassembled WGS sequence"/>
</dbReference>